<keyword evidence="11" id="KW-1185">Reference proteome</keyword>
<evidence type="ECO:0000256" key="6">
    <source>
        <dbReference type="PROSITE-ProRule" id="PRU01091"/>
    </source>
</evidence>
<dbReference type="Gene3D" id="1.10.260.40">
    <property type="entry name" value="lambda repressor-like DNA-binding domains"/>
    <property type="match status" value="1"/>
</dbReference>
<evidence type="ECO:0000256" key="5">
    <source>
        <dbReference type="ARBA" id="ARBA00023163"/>
    </source>
</evidence>
<evidence type="ECO:0000313" key="10">
    <source>
        <dbReference type="EMBL" id="MCM2513930.1"/>
    </source>
</evidence>
<keyword evidence="5" id="KW-0804">Transcription</keyword>
<dbReference type="InterPro" id="IPR016032">
    <property type="entry name" value="Sig_transdc_resp-reg_C-effctor"/>
</dbReference>
<comment type="similarity">
    <text evidence="1">Belongs to the AfsR/DnrI/RedD regulatory family.</text>
</comment>
<protein>
    <submittedName>
        <fullName evidence="10">Helix-turn-helix domain-containing protein</fullName>
    </submittedName>
</protein>
<reference evidence="10 11" key="1">
    <citation type="submission" date="2022-06" db="EMBL/GenBank/DDBJ databases">
        <title>Whole genome sequence of Streptomyces griseoincarnatus RB7AG.</title>
        <authorList>
            <person name="Ray L."/>
            <person name="Behera S."/>
            <person name="Panda A.N."/>
        </authorList>
    </citation>
    <scope>NUCLEOTIDE SEQUENCE [LARGE SCALE GENOMIC DNA]</scope>
    <source>
        <strain evidence="10 11">RB7AG</strain>
    </source>
</reference>
<feature type="domain" description="HTH cro/C1-type" evidence="8">
    <location>
        <begin position="10"/>
        <end position="65"/>
    </location>
</feature>
<dbReference type="SUPFAM" id="SSF48452">
    <property type="entry name" value="TPR-like"/>
    <property type="match status" value="1"/>
</dbReference>
<dbReference type="SUPFAM" id="SSF52540">
    <property type="entry name" value="P-loop containing nucleoside triphosphate hydrolases"/>
    <property type="match status" value="1"/>
</dbReference>
<dbReference type="CDD" id="cd00093">
    <property type="entry name" value="HTH_XRE"/>
    <property type="match status" value="1"/>
</dbReference>
<dbReference type="InterPro" id="IPR001867">
    <property type="entry name" value="OmpR/PhoB-type_DNA-bd"/>
</dbReference>
<feature type="DNA-binding region" description="OmpR/PhoB-type" evidence="6">
    <location>
        <begin position="71"/>
        <end position="176"/>
    </location>
</feature>
<dbReference type="PROSITE" id="PS50943">
    <property type="entry name" value="HTH_CROC1"/>
    <property type="match status" value="1"/>
</dbReference>
<proteinExistence type="inferred from homology"/>
<dbReference type="SMART" id="SM01043">
    <property type="entry name" value="BTAD"/>
    <property type="match status" value="1"/>
</dbReference>
<dbReference type="SMART" id="SM00530">
    <property type="entry name" value="HTH_XRE"/>
    <property type="match status" value="1"/>
</dbReference>
<dbReference type="InterPro" id="IPR001387">
    <property type="entry name" value="Cro/C1-type_HTH"/>
</dbReference>
<feature type="region of interest" description="Disordered" evidence="7">
    <location>
        <begin position="607"/>
        <end position="647"/>
    </location>
</feature>
<dbReference type="PANTHER" id="PTHR35807">
    <property type="entry name" value="TRANSCRIPTIONAL REGULATOR REDD-RELATED"/>
    <property type="match status" value="1"/>
</dbReference>
<evidence type="ECO:0000256" key="2">
    <source>
        <dbReference type="ARBA" id="ARBA00023012"/>
    </source>
</evidence>
<dbReference type="InterPro" id="IPR010982">
    <property type="entry name" value="Lambda_DNA-bd_dom_sf"/>
</dbReference>
<evidence type="ECO:0000256" key="3">
    <source>
        <dbReference type="ARBA" id="ARBA00023015"/>
    </source>
</evidence>
<evidence type="ECO:0000259" key="8">
    <source>
        <dbReference type="PROSITE" id="PS50943"/>
    </source>
</evidence>
<dbReference type="PANTHER" id="PTHR35807:SF1">
    <property type="entry name" value="TRANSCRIPTIONAL REGULATOR REDD"/>
    <property type="match status" value="1"/>
</dbReference>
<dbReference type="SMART" id="SM00862">
    <property type="entry name" value="Trans_reg_C"/>
    <property type="match status" value="1"/>
</dbReference>
<dbReference type="InterPro" id="IPR011990">
    <property type="entry name" value="TPR-like_helical_dom_sf"/>
</dbReference>
<keyword evidence="3" id="KW-0805">Transcription regulation</keyword>
<organism evidence="10 11">
    <name type="scientific">Streptomyces griseoincarnatus</name>
    <dbReference type="NCBI Taxonomy" id="29305"/>
    <lineage>
        <taxon>Bacteria</taxon>
        <taxon>Bacillati</taxon>
        <taxon>Actinomycetota</taxon>
        <taxon>Actinomycetes</taxon>
        <taxon>Kitasatosporales</taxon>
        <taxon>Streptomycetaceae</taxon>
        <taxon>Streptomyces</taxon>
        <taxon>Streptomyces griseoincarnatus group</taxon>
    </lineage>
</organism>
<dbReference type="PROSITE" id="PS51755">
    <property type="entry name" value="OMPR_PHOB"/>
    <property type="match status" value="1"/>
</dbReference>
<evidence type="ECO:0000256" key="4">
    <source>
        <dbReference type="ARBA" id="ARBA00023125"/>
    </source>
</evidence>
<comment type="caution">
    <text evidence="10">The sequence shown here is derived from an EMBL/GenBank/DDBJ whole genome shotgun (WGS) entry which is preliminary data.</text>
</comment>
<dbReference type="Pfam" id="PF01381">
    <property type="entry name" value="HTH_3"/>
    <property type="match status" value="1"/>
</dbReference>
<evidence type="ECO:0000313" key="11">
    <source>
        <dbReference type="Proteomes" id="UP001523263"/>
    </source>
</evidence>
<evidence type="ECO:0000259" key="9">
    <source>
        <dbReference type="PROSITE" id="PS51755"/>
    </source>
</evidence>
<dbReference type="Gene3D" id="1.10.10.10">
    <property type="entry name" value="Winged helix-like DNA-binding domain superfamily/Winged helix DNA-binding domain"/>
    <property type="match status" value="1"/>
</dbReference>
<accession>A0ABT0VRE9</accession>
<feature type="domain" description="OmpR/PhoB-type" evidence="9">
    <location>
        <begin position="71"/>
        <end position="176"/>
    </location>
</feature>
<sequence>MSEGREGEELRAARIRAGLTQEEAARRAGISVRTVRHIERGQVRNPRHASLDRLAGVVGYRRPAVPGAGRDGGRTTPPPAACEIRLLGPLTVLRAGKRVAMPLKLRALLGLLAVQPDQVVRHDEMADVLWPDQPPLSHANLLHTYAARLRRVLDEDTGSAAGRRIRTVRGGYVLDSDGVRLDLREFDERVSHARQTAATAPAEALELYGGALRSRQGRLLEDVSHLWQHPAVVRVAQRHVDVAIDCADLALRLNRPASAVEHLAAAAHEEPLHESLQARMMLALAGSGRRAAALQLFAELRVRLRRELGVEPSQEVWRARHTILTMDAGASSGEPPVPGAFLPPSGAPDTPVNHDGPPAAEPLRVIATPAQLPPPPQPFVGRGEQLDALDALLRPRGTDTAPMGIGIVHGPPETGKSALAVRWAHGHHADFPDGQLYADLRGSGSAPVPPGTVLARFLHSLGVRDAWLPDTTEEAQVLFRSMVAGRRFLLLLDDAADPAQVRALLPGTPGNLVLVTSRAPLTGLVTREGATRVRVGPLLPGESFALLEACLGTHRVAAEPAEAGEFAALCGHLPLAVRKAAARVAASQQVSLRVAVDQLARARGETARRLFRDDSEQTPADGGKARRAPGTQAAALADTDADSVFPG</sequence>
<dbReference type="SUPFAM" id="SSF47413">
    <property type="entry name" value="lambda repressor-like DNA-binding domains"/>
    <property type="match status" value="1"/>
</dbReference>
<dbReference type="Pfam" id="PF03704">
    <property type="entry name" value="BTAD"/>
    <property type="match status" value="1"/>
</dbReference>
<keyword evidence="2" id="KW-0902">Two-component regulatory system</keyword>
<dbReference type="RefSeq" id="WP_251098214.1">
    <property type="nucleotide sequence ID" value="NZ_JAMQBH010000004.1"/>
</dbReference>
<dbReference type="InterPro" id="IPR051677">
    <property type="entry name" value="AfsR-DnrI-RedD_regulator"/>
</dbReference>
<keyword evidence="4 6" id="KW-0238">DNA-binding</keyword>
<dbReference type="CDD" id="cd15831">
    <property type="entry name" value="BTAD"/>
    <property type="match status" value="1"/>
</dbReference>
<dbReference type="EMBL" id="JAMQBH010000004">
    <property type="protein sequence ID" value="MCM2513930.1"/>
    <property type="molecule type" value="Genomic_DNA"/>
</dbReference>
<name>A0ABT0VRE9_STRGI</name>
<dbReference type="SUPFAM" id="SSF46894">
    <property type="entry name" value="C-terminal effector domain of the bipartite response regulators"/>
    <property type="match status" value="1"/>
</dbReference>
<dbReference type="InterPro" id="IPR005158">
    <property type="entry name" value="BTAD"/>
</dbReference>
<dbReference type="Pfam" id="PF00486">
    <property type="entry name" value="Trans_reg_C"/>
    <property type="match status" value="1"/>
</dbReference>
<dbReference type="Gene3D" id="1.25.40.10">
    <property type="entry name" value="Tetratricopeptide repeat domain"/>
    <property type="match status" value="1"/>
</dbReference>
<dbReference type="InterPro" id="IPR036388">
    <property type="entry name" value="WH-like_DNA-bd_sf"/>
</dbReference>
<evidence type="ECO:0000256" key="1">
    <source>
        <dbReference type="ARBA" id="ARBA00005820"/>
    </source>
</evidence>
<gene>
    <name evidence="10" type="ORF">NC658_11765</name>
</gene>
<evidence type="ECO:0000256" key="7">
    <source>
        <dbReference type="SAM" id="MobiDB-lite"/>
    </source>
</evidence>
<dbReference type="InterPro" id="IPR027417">
    <property type="entry name" value="P-loop_NTPase"/>
</dbReference>
<dbReference type="Proteomes" id="UP001523263">
    <property type="component" value="Unassembled WGS sequence"/>
</dbReference>
<dbReference type="Gene3D" id="3.40.50.300">
    <property type="entry name" value="P-loop containing nucleotide triphosphate hydrolases"/>
    <property type="match status" value="1"/>
</dbReference>